<feature type="compositionally biased region" description="Polar residues" evidence="1">
    <location>
        <begin position="81"/>
        <end position="90"/>
    </location>
</feature>
<proteinExistence type="predicted"/>
<name>A0A2M4D7U2_ANODA</name>
<dbReference type="AlphaFoldDB" id="A0A2M4D7U2"/>
<dbReference type="EMBL" id="GGFL01009438">
    <property type="protein sequence ID" value="MBW73616.1"/>
    <property type="molecule type" value="Transcribed_RNA"/>
</dbReference>
<organism evidence="2">
    <name type="scientific">Anopheles darlingi</name>
    <name type="common">Mosquito</name>
    <dbReference type="NCBI Taxonomy" id="43151"/>
    <lineage>
        <taxon>Eukaryota</taxon>
        <taxon>Metazoa</taxon>
        <taxon>Ecdysozoa</taxon>
        <taxon>Arthropoda</taxon>
        <taxon>Hexapoda</taxon>
        <taxon>Insecta</taxon>
        <taxon>Pterygota</taxon>
        <taxon>Neoptera</taxon>
        <taxon>Endopterygota</taxon>
        <taxon>Diptera</taxon>
        <taxon>Nematocera</taxon>
        <taxon>Culicoidea</taxon>
        <taxon>Culicidae</taxon>
        <taxon>Anophelinae</taxon>
        <taxon>Anopheles</taxon>
    </lineage>
</organism>
<accession>A0A2M4D7U2</accession>
<evidence type="ECO:0000256" key="1">
    <source>
        <dbReference type="SAM" id="MobiDB-lite"/>
    </source>
</evidence>
<reference evidence="2" key="1">
    <citation type="submission" date="2018-01" db="EMBL/GenBank/DDBJ databases">
        <title>An insight into the sialome of Amazonian anophelines.</title>
        <authorList>
            <person name="Ribeiro J.M."/>
            <person name="Scarpassa V."/>
            <person name="Calvo E."/>
        </authorList>
    </citation>
    <scope>NUCLEOTIDE SEQUENCE</scope>
</reference>
<feature type="compositionally biased region" description="Low complexity" evidence="1">
    <location>
        <begin position="91"/>
        <end position="102"/>
    </location>
</feature>
<feature type="region of interest" description="Disordered" evidence="1">
    <location>
        <begin position="75"/>
        <end position="102"/>
    </location>
</feature>
<protein>
    <submittedName>
        <fullName evidence="2">Putative secreted protein</fullName>
    </submittedName>
</protein>
<sequence>MSILSSIVVVSGSVRGQSVVWLRANNANVRAIQRTSISNDTASCVATRAHSHTHTHGRTCGRRHTVQKRGVERVEMDSSPVGVTQLTSQNLKPKPTPLSLSP</sequence>
<evidence type="ECO:0000313" key="2">
    <source>
        <dbReference type="EMBL" id="MBW73616.1"/>
    </source>
</evidence>